<accession>A0A976SKD2</accession>
<gene>
    <name evidence="3" type="ORF">MACJ_003478</name>
</gene>
<dbReference type="OMA" id="TMIGGQR"/>
<keyword evidence="2" id="KW-1133">Transmembrane helix</keyword>
<evidence type="ECO:0008006" key="5">
    <source>
        <dbReference type="Google" id="ProtNLM"/>
    </source>
</evidence>
<dbReference type="EMBL" id="CP056065">
    <property type="protein sequence ID" value="UVC54144.1"/>
    <property type="molecule type" value="Genomic_DNA"/>
</dbReference>
<reference evidence="3" key="1">
    <citation type="submission" date="2022-07" db="EMBL/GenBank/DDBJ databases">
        <title>Evaluation of T. orientalis genome assembly methods using nanopore sequencing and analysis of variation between genomes.</title>
        <authorList>
            <person name="Yam J."/>
            <person name="Micallef M.L."/>
            <person name="Liu M."/>
            <person name="Djordjevic S.P."/>
            <person name="Bogema D.R."/>
            <person name="Jenkins C."/>
        </authorList>
    </citation>
    <scope>NUCLEOTIDE SEQUENCE</scope>
    <source>
        <strain evidence="3">Fish Creek</strain>
    </source>
</reference>
<sequence>MSTKQPGASTMIGGQRVAQRKKTHSESTGTKSNLPRNSGFQKYYGLTTTGLEMGQQSVLLLALIYMGLVVLFHIVSRLNFGGKS</sequence>
<dbReference type="Proteomes" id="UP000244803">
    <property type="component" value="Chromosome 1"/>
</dbReference>
<evidence type="ECO:0000256" key="2">
    <source>
        <dbReference type="SAM" id="Phobius"/>
    </source>
</evidence>
<keyword evidence="2" id="KW-0472">Membrane</keyword>
<evidence type="ECO:0000313" key="3">
    <source>
        <dbReference type="EMBL" id="UVC54144.1"/>
    </source>
</evidence>
<protein>
    <recommendedName>
        <fullName evidence="5">Protein transport protein Sec61 subunit beta</fullName>
    </recommendedName>
</protein>
<name>A0A976SKD2_THEOR</name>
<proteinExistence type="predicted"/>
<feature type="region of interest" description="Disordered" evidence="1">
    <location>
        <begin position="1"/>
        <end position="39"/>
    </location>
</feature>
<dbReference type="AlphaFoldDB" id="A0A976SKD2"/>
<feature type="transmembrane region" description="Helical" evidence="2">
    <location>
        <begin position="58"/>
        <end position="80"/>
    </location>
</feature>
<evidence type="ECO:0000313" key="4">
    <source>
        <dbReference type="Proteomes" id="UP000244803"/>
    </source>
</evidence>
<feature type="compositionally biased region" description="Polar residues" evidence="1">
    <location>
        <begin position="26"/>
        <end position="39"/>
    </location>
</feature>
<organism evidence="3 4">
    <name type="scientific">Theileria orientalis</name>
    <dbReference type="NCBI Taxonomy" id="68886"/>
    <lineage>
        <taxon>Eukaryota</taxon>
        <taxon>Sar</taxon>
        <taxon>Alveolata</taxon>
        <taxon>Apicomplexa</taxon>
        <taxon>Aconoidasida</taxon>
        <taxon>Piroplasmida</taxon>
        <taxon>Theileriidae</taxon>
        <taxon>Theileria</taxon>
    </lineage>
</organism>
<evidence type="ECO:0000256" key="1">
    <source>
        <dbReference type="SAM" id="MobiDB-lite"/>
    </source>
</evidence>
<keyword evidence="2" id="KW-0812">Transmembrane</keyword>